<dbReference type="SMART" id="SM00385">
    <property type="entry name" value="CYCLIN"/>
    <property type="match status" value="1"/>
</dbReference>
<organism evidence="4 5">
    <name type="scientific">Volvox reticuliferus</name>
    <dbReference type="NCBI Taxonomy" id="1737510"/>
    <lineage>
        <taxon>Eukaryota</taxon>
        <taxon>Viridiplantae</taxon>
        <taxon>Chlorophyta</taxon>
        <taxon>core chlorophytes</taxon>
        <taxon>Chlorophyceae</taxon>
        <taxon>CS clade</taxon>
        <taxon>Chlamydomonadales</taxon>
        <taxon>Volvocaceae</taxon>
        <taxon>Volvox</taxon>
    </lineage>
</organism>
<evidence type="ECO:0000313" key="4">
    <source>
        <dbReference type="EMBL" id="GIL74426.1"/>
    </source>
</evidence>
<sequence length="407" mass="44483">MSTPSSASPGSCTSTGTNSFGASLSSSCLTCTETDVQDVDMQNVDAFFDDMHDLCGSCASVFRFGCIPLENQFASGDLRRVIREDLEKQRHARVKVTSAAALQTDMAAGRGAPLVVRRLPAQHRSLIVGWMREVTSALRLQPSTLFTATSMLDRFIVMSKTLPPDGLLQLLALTCMSVAVKYNEVGHIAPDVWLGLAVNPMGQRLYTPRDLQRYEFTLLQTIDWNLNQPTTHTFLEHFLMCLPHGGKHSIIGMDPLDRLKMEPQTMASRGTVCIGPIGSRAAMLAESTLMYDTFLSYDSSAVALACIILAEQMALSDEVAVPDACRQDHYHQQHHQQQQQQQQRQQQQVVAAAAVAAVSGLRLELIAPELDFCVDAAEKCFSARYLGMPPVAPKHSTHAGVYGAGPQ</sequence>
<evidence type="ECO:0000256" key="3">
    <source>
        <dbReference type="RuleBase" id="RU000383"/>
    </source>
</evidence>
<evidence type="ECO:0000256" key="1">
    <source>
        <dbReference type="ARBA" id="ARBA00022618"/>
    </source>
</evidence>
<name>A0A8J4C9R0_9CHLO</name>
<dbReference type="SUPFAM" id="SSF47954">
    <property type="entry name" value="Cyclin-like"/>
    <property type="match status" value="1"/>
</dbReference>
<dbReference type="EMBL" id="BNCP01000006">
    <property type="protein sequence ID" value="GIL74426.1"/>
    <property type="molecule type" value="Genomic_DNA"/>
</dbReference>
<proteinExistence type="inferred from homology"/>
<dbReference type="AlphaFoldDB" id="A0A8J4C9R0"/>
<dbReference type="Proteomes" id="UP000747110">
    <property type="component" value="Unassembled WGS sequence"/>
</dbReference>
<comment type="caution">
    <text evidence="4">The sequence shown here is derived from an EMBL/GenBank/DDBJ whole genome shotgun (WGS) entry which is preliminary data.</text>
</comment>
<dbReference type="InterPro" id="IPR039361">
    <property type="entry name" value="Cyclin"/>
</dbReference>
<reference evidence="4" key="1">
    <citation type="journal article" date="2021" name="Proc. Natl. Acad. Sci. U.S.A.">
        <title>Three genomes in the algal genus Volvox reveal the fate of a haploid sex-determining region after a transition to homothallism.</title>
        <authorList>
            <person name="Yamamoto K."/>
            <person name="Hamaji T."/>
            <person name="Kawai-Toyooka H."/>
            <person name="Matsuzaki R."/>
            <person name="Takahashi F."/>
            <person name="Nishimura Y."/>
            <person name="Kawachi M."/>
            <person name="Noguchi H."/>
            <person name="Minakuchi Y."/>
            <person name="Umen J.G."/>
            <person name="Toyoda A."/>
            <person name="Nozaki H."/>
        </authorList>
    </citation>
    <scope>NUCLEOTIDE SEQUENCE</scope>
    <source>
        <strain evidence="4">NIES-3786</strain>
    </source>
</reference>
<evidence type="ECO:0000313" key="5">
    <source>
        <dbReference type="Proteomes" id="UP000747110"/>
    </source>
</evidence>
<dbReference type="PANTHER" id="PTHR10177">
    <property type="entry name" value="CYCLINS"/>
    <property type="match status" value="1"/>
</dbReference>
<accession>A0A8J4C9R0</accession>
<keyword evidence="3" id="KW-0195">Cyclin</keyword>
<dbReference type="OrthoDB" id="2013528at2759"/>
<dbReference type="Pfam" id="PF00134">
    <property type="entry name" value="Cyclin_N"/>
    <property type="match status" value="1"/>
</dbReference>
<keyword evidence="1" id="KW-0132">Cell division</keyword>
<dbReference type="Gene3D" id="1.10.472.10">
    <property type="entry name" value="Cyclin-like"/>
    <property type="match status" value="2"/>
</dbReference>
<dbReference type="InterPro" id="IPR013763">
    <property type="entry name" value="Cyclin-like_dom"/>
</dbReference>
<comment type="similarity">
    <text evidence="3">Belongs to the cyclin family.</text>
</comment>
<keyword evidence="2" id="KW-0131">Cell cycle</keyword>
<gene>
    <name evidence="4" type="ORF">Vretifemale_4396</name>
</gene>
<protein>
    <submittedName>
        <fullName evidence="4">Uncharacterized protein</fullName>
    </submittedName>
</protein>
<dbReference type="InterPro" id="IPR006671">
    <property type="entry name" value="Cyclin_N"/>
</dbReference>
<keyword evidence="5" id="KW-1185">Reference proteome</keyword>
<dbReference type="GO" id="GO:0051301">
    <property type="term" value="P:cell division"/>
    <property type="evidence" value="ECO:0007669"/>
    <property type="project" value="UniProtKB-KW"/>
</dbReference>
<evidence type="ECO:0000256" key="2">
    <source>
        <dbReference type="ARBA" id="ARBA00023306"/>
    </source>
</evidence>
<dbReference type="InterPro" id="IPR036915">
    <property type="entry name" value="Cyclin-like_sf"/>
</dbReference>